<sequence>MGGFWDNFSTLLLITTTSQRIMPEELRYHVNRFLQKLVNSINPYIEITFHEFPSESHMRSDAYAAIETYLGANLSQQAERLNANTASGSRSVALSIDDYEEITDVYNGVKVWWTRSKSFPRSNVISFYGRDEERRAYVLTSRRPHRDIVVGSYLSHVLSEGKAIAKRNRRQRLYTNVSRDNGWGDDDKMMWRHVAFDHPATFDTLAMDPEKKKDIVDDLIAFTKGKEYYRQIGKAWKRGYLLYGPPGTGKSTMIAAMANFLHFDVYDLELTAIKDNTELRKLMIEISKRAIVVIEDIDCSLDITGKRQANNTNEKDNDHKDVKDVIANMATDNERGNDEESKITLSGLLNFVDGLWSASGGERIIVFTTNYVERLDSALIRRGRMDKHIEMSYCCFEAFKVLAKNYLKLESHEKFENIKCLLKEIDISPADVAENLMPKSPEMSAEECLGNLITALHQAKEEAASRKAKKLDAETEDKESEVQQQSGTASKEEVKTANEAQEKEKRPGTSSDSRPRTFPDSKLGISPDRIMIKAHQNKRPKGRTHVARDNSSTQVSAATSDHVSPRMTKQVRKNSLTTRIHWWLELLD</sequence>
<evidence type="ECO:0000256" key="1">
    <source>
        <dbReference type="ARBA" id="ARBA00001946"/>
    </source>
</evidence>
<feature type="domain" description="AAA+ ATPase" evidence="10">
    <location>
        <begin position="236"/>
        <end position="395"/>
    </location>
</feature>
<dbReference type="PANTHER" id="PTHR23070">
    <property type="entry name" value="BCS1 AAA-TYPE ATPASE"/>
    <property type="match status" value="1"/>
</dbReference>
<dbReference type="InterPro" id="IPR003960">
    <property type="entry name" value="ATPase_AAA_CS"/>
</dbReference>
<protein>
    <submittedName>
        <fullName evidence="11">AAA-ATPase</fullName>
    </submittedName>
</protein>
<evidence type="ECO:0000256" key="8">
    <source>
        <dbReference type="RuleBase" id="RU003651"/>
    </source>
</evidence>
<dbReference type="Pfam" id="PF14363">
    <property type="entry name" value="AAA_assoc"/>
    <property type="match status" value="1"/>
</dbReference>
<dbReference type="Pfam" id="PF00004">
    <property type="entry name" value="AAA"/>
    <property type="match status" value="1"/>
</dbReference>
<evidence type="ECO:0000313" key="12">
    <source>
        <dbReference type="Proteomes" id="UP001289374"/>
    </source>
</evidence>
<dbReference type="InterPro" id="IPR003959">
    <property type="entry name" value="ATPase_AAA_core"/>
</dbReference>
<feature type="compositionally biased region" description="Basic residues" evidence="9">
    <location>
        <begin position="535"/>
        <end position="545"/>
    </location>
</feature>
<dbReference type="InterPro" id="IPR058017">
    <property type="entry name" value="At3g28540-like_C"/>
</dbReference>
<comment type="catalytic activity">
    <reaction evidence="7">
        <text>ATP + H2O = ADP + phosphate + H(+)</text>
        <dbReference type="Rhea" id="RHEA:13065"/>
        <dbReference type="ChEBI" id="CHEBI:15377"/>
        <dbReference type="ChEBI" id="CHEBI:15378"/>
        <dbReference type="ChEBI" id="CHEBI:30616"/>
        <dbReference type="ChEBI" id="CHEBI:43474"/>
        <dbReference type="ChEBI" id="CHEBI:456216"/>
    </reaction>
</comment>
<dbReference type="SMART" id="SM00382">
    <property type="entry name" value="AAA"/>
    <property type="match status" value="1"/>
</dbReference>
<feature type="region of interest" description="Disordered" evidence="9">
    <location>
        <begin position="464"/>
        <end position="570"/>
    </location>
</feature>
<dbReference type="GO" id="GO:0016887">
    <property type="term" value="F:ATP hydrolysis activity"/>
    <property type="evidence" value="ECO:0007669"/>
    <property type="project" value="InterPro"/>
</dbReference>
<evidence type="ECO:0000256" key="7">
    <source>
        <dbReference type="ARBA" id="ARBA00049360"/>
    </source>
</evidence>
<feature type="compositionally biased region" description="Basic and acidic residues" evidence="9">
    <location>
        <begin position="464"/>
        <end position="473"/>
    </location>
</feature>
<evidence type="ECO:0000313" key="11">
    <source>
        <dbReference type="EMBL" id="KAK4406278.1"/>
    </source>
</evidence>
<keyword evidence="5 8" id="KW-0067">ATP-binding</keyword>
<dbReference type="EMBL" id="JACGWL010000003">
    <property type="protein sequence ID" value="KAK4406278.1"/>
    <property type="molecule type" value="Genomic_DNA"/>
</dbReference>
<comment type="cofactor">
    <cofactor evidence="1">
        <name>Mg(2+)</name>
        <dbReference type="ChEBI" id="CHEBI:18420"/>
    </cofactor>
</comment>
<comment type="caution">
    <text evidence="11">The sequence shown here is derived from an EMBL/GenBank/DDBJ whole genome shotgun (WGS) entry which is preliminary data.</text>
</comment>
<accession>A0AAE2C282</accession>
<dbReference type="CDD" id="cd19510">
    <property type="entry name" value="RecA-like_BCS1"/>
    <property type="match status" value="1"/>
</dbReference>
<dbReference type="InterPro" id="IPR025753">
    <property type="entry name" value="AAA_N_dom"/>
</dbReference>
<keyword evidence="6" id="KW-0460">Magnesium</keyword>
<evidence type="ECO:0000256" key="9">
    <source>
        <dbReference type="SAM" id="MobiDB-lite"/>
    </source>
</evidence>
<keyword evidence="3 8" id="KW-0547">Nucleotide-binding</keyword>
<reference evidence="11" key="1">
    <citation type="submission" date="2020-06" db="EMBL/GenBank/DDBJ databases">
        <authorList>
            <person name="Li T."/>
            <person name="Hu X."/>
            <person name="Zhang T."/>
            <person name="Song X."/>
            <person name="Zhang H."/>
            <person name="Dai N."/>
            <person name="Sheng W."/>
            <person name="Hou X."/>
            <person name="Wei L."/>
        </authorList>
    </citation>
    <scope>NUCLEOTIDE SEQUENCE</scope>
    <source>
        <strain evidence="11">K16</strain>
        <tissue evidence="11">Leaf</tissue>
    </source>
</reference>
<dbReference type="InterPro" id="IPR003593">
    <property type="entry name" value="AAA+_ATPase"/>
</dbReference>
<dbReference type="GO" id="GO:0005524">
    <property type="term" value="F:ATP binding"/>
    <property type="evidence" value="ECO:0007669"/>
    <property type="project" value="UniProtKB-KW"/>
</dbReference>
<organism evidence="11 12">
    <name type="scientific">Sesamum angolense</name>
    <dbReference type="NCBI Taxonomy" id="2727404"/>
    <lineage>
        <taxon>Eukaryota</taxon>
        <taxon>Viridiplantae</taxon>
        <taxon>Streptophyta</taxon>
        <taxon>Embryophyta</taxon>
        <taxon>Tracheophyta</taxon>
        <taxon>Spermatophyta</taxon>
        <taxon>Magnoliopsida</taxon>
        <taxon>eudicotyledons</taxon>
        <taxon>Gunneridae</taxon>
        <taxon>Pentapetalae</taxon>
        <taxon>asterids</taxon>
        <taxon>lamiids</taxon>
        <taxon>Lamiales</taxon>
        <taxon>Pedaliaceae</taxon>
        <taxon>Sesamum</taxon>
    </lineage>
</organism>
<reference evidence="11" key="2">
    <citation type="journal article" date="2024" name="Plant">
        <title>Genomic evolution and insights into agronomic trait innovations of Sesamum species.</title>
        <authorList>
            <person name="Miao H."/>
            <person name="Wang L."/>
            <person name="Qu L."/>
            <person name="Liu H."/>
            <person name="Sun Y."/>
            <person name="Le M."/>
            <person name="Wang Q."/>
            <person name="Wei S."/>
            <person name="Zheng Y."/>
            <person name="Lin W."/>
            <person name="Duan Y."/>
            <person name="Cao H."/>
            <person name="Xiong S."/>
            <person name="Wang X."/>
            <person name="Wei L."/>
            <person name="Li C."/>
            <person name="Ma Q."/>
            <person name="Ju M."/>
            <person name="Zhao R."/>
            <person name="Li G."/>
            <person name="Mu C."/>
            <person name="Tian Q."/>
            <person name="Mei H."/>
            <person name="Zhang T."/>
            <person name="Gao T."/>
            <person name="Zhang H."/>
        </authorList>
    </citation>
    <scope>NUCLEOTIDE SEQUENCE</scope>
    <source>
        <strain evidence="11">K16</strain>
    </source>
</reference>
<dbReference type="InterPro" id="IPR027417">
    <property type="entry name" value="P-loop_NTPase"/>
</dbReference>
<dbReference type="AlphaFoldDB" id="A0AAE2C282"/>
<dbReference type="SUPFAM" id="SSF52540">
    <property type="entry name" value="P-loop containing nucleoside triphosphate hydrolases"/>
    <property type="match status" value="1"/>
</dbReference>
<proteinExistence type="inferred from homology"/>
<evidence type="ECO:0000256" key="4">
    <source>
        <dbReference type="ARBA" id="ARBA00022801"/>
    </source>
</evidence>
<keyword evidence="12" id="KW-1185">Reference proteome</keyword>
<evidence type="ECO:0000256" key="6">
    <source>
        <dbReference type="ARBA" id="ARBA00022842"/>
    </source>
</evidence>
<evidence type="ECO:0000256" key="2">
    <source>
        <dbReference type="ARBA" id="ARBA00007448"/>
    </source>
</evidence>
<comment type="similarity">
    <text evidence="2">Belongs to the AAA ATPase family. BCS1 subfamily.</text>
</comment>
<feature type="compositionally biased region" description="Polar residues" evidence="9">
    <location>
        <begin position="549"/>
        <end position="562"/>
    </location>
</feature>
<keyword evidence="4" id="KW-0378">Hydrolase</keyword>
<dbReference type="Gene3D" id="3.40.50.300">
    <property type="entry name" value="P-loop containing nucleotide triphosphate hydrolases"/>
    <property type="match status" value="1"/>
</dbReference>
<gene>
    <name evidence="11" type="ORF">Sango_0634300</name>
</gene>
<evidence type="ECO:0000256" key="3">
    <source>
        <dbReference type="ARBA" id="ARBA00022741"/>
    </source>
</evidence>
<evidence type="ECO:0000256" key="5">
    <source>
        <dbReference type="ARBA" id="ARBA00022840"/>
    </source>
</evidence>
<dbReference type="PROSITE" id="PS00674">
    <property type="entry name" value="AAA"/>
    <property type="match status" value="1"/>
</dbReference>
<dbReference type="Pfam" id="PF25568">
    <property type="entry name" value="AAA_lid_At3g28540"/>
    <property type="match status" value="1"/>
</dbReference>
<dbReference type="InterPro" id="IPR050747">
    <property type="entry name" value="Mitochondrial_chaperone_BCS1"/>
</dbReference>
<feature type="compositionally biased region" description="Basic and acidic residues" evidence="9">
    <location>
        <begin position="490"/>
        <end position="519"/>
    </location>
</feature>
<dbReference type="FunFam" id="3.40.50.300:FF:001122">
    <property type="entry name" value="AAA-ATPase ASD, mitochondrial"/>
    <property type="match status" value="1"/>
</dbReference>
<name>A0AAE2C282_9LAMI</name>
<evidence type="ECO:0000259" key="10">
    <source>
        <dbReference type="SMART" id="SM00382"/>
    </source>
</evidence>
<dbReference type="GO" id="GO:0006950">
    <property type="term" value="P:response to stress"/>
    <property type="evidence" value="ECO:0007669"/>
    <property type="project" value="UniProtKB-ARBA"/>
</dbReference>
<dbReference type="Proteomes" id="UP001289374">
    <property type="component" value="Unassembled WGS sequence"/>
</dbReference>
<dbReference type="Gene3D" id="6.10.280.40">
    <property type="match status" value="1"/>
</dbReference>